<protein>
    <recommendedName>
        <fullName evidence="6">4Fe-4S ferredoxin-type domain-containing protein</fullName>
    </recommendedName>
</protein>
<evidence type="ECO:0000313" key="4">
    <source>
        <dbReference type="EMBL" id="ROW02815.1"/>
    </source>
</evidence>
<evidence type="ECO:0000256" key="3">
    <source>
        <dbReference type="SAM" id="SignalP"/>
    </source>
</evidence>
<feature type="compositionally biased region" description="Low complexity" evidence="1">
    <location>
        <begin position="206"/>
        <end position="215"/>
    </location>
</feature>
<feature type="region of interest" description="Disordered" evidence="1">
    <location>
        <begin position="186"/>
        <end position="338"/>
    </location>
</feature>
<name>A0A423WHH5_CYTCH</name>
<sequence>MDTMSTNARSLATILAVAILSPLATADDEICTLEVRTATVTECFPNTGTPVTPSCRASCPTPMASAHPNGPIFVEVEAPKCDSCGCDTCVHTNVYTTTYDVFCPTGISQQEYVVTETYSGMSGRPTMPSSTHLPFGFTAGVKTCNECGDEPMTATITYPATGCPYILGMSEPTGAPEGVPAYEVCTTGTGANGAEETAPIEGPSKGAPGSESSPGYGSGSGSGSSSGSSPGSGAAPGSSAGAGPGDNGGYETSPESEAGSSPALGSGKVSSGSGAGSGSSSVGSSGSGSNSGSSPVGYSGSGEGSGSSPGSESMPGKSAGSSASPAGTGTNDYSETSAGHPTFMAVTMGGVLGFFISFLALAL</sequence>
<organism evidence="4 5">
    <name type="scientific">Cytospora chrysosperma</name>
    <name type="common">Cytospora canker fungus</name>
    <name type="synonym">Sphaeria chrysosperma</name>
    <dbReference type="NCBI Taxonomy" id="252740"/>
    <lineage>
        <taxon>Eukaryota</taxon>
        <taxon>Fungi</taxon>
        <taxon>Dikarya</taxon>
        <taxon>Ascomycota</taxon>
        <taxon>Pezizomycotina</taxon>
        <taxon>Sordariomycetes</taxon>
        <taxon>Sordariomycetidae</taxon>
        <taxon>Diaporthales</taxon>
        <taxon>Cytosporaceae</taxon>
        <taxon>Cytospora</taxon>
    </lineage>
</organism>
<evidence type="ECO:0000256" key="2">
    <source>
        <dbReference type="SAM" id="Phobius"/>
    </source>
</evidence>
<feature type="chain" id="PRO_5019568797" description="4Fe-4S ferredoxin-type domain-containing protein" evidence="3">
    <location>
        <begin position="27"/>
        <end position="363"/>
    </location>
</feature>
<keyword evidence="3" id="KW-0732">Signal</keyword>
<evidence type="ECO:0000313" key="5">
    <source>
        <dbReference type="Proteomes" id="UP000284375"/>
    </source>
</evidence>
<dbReference type="OrthoDB" id="5101370at2759"/>
<evidence type="ECO:0008006" key="6">
    <source>
        <dbReference type="Google" id="ProtNLM"/>
    </source>
</evidence>
<gene>
    <name evidence="4" type="ORF">VSDG_01825</name>
</gene>
<evidence type="ECO:0000256" key="1">
    <source>
        <dbReference type="SAM" id="MobiDB-lite"/>
    </source>
</evidence>
<dbReference type="STRING" id="252740.A0A423WHH5"/>
<feature type="compositionally biased region" description="Low complexity" evidence="1">
    <location>
        <begin position="186"/>
        <end position="197"/>
    </location>
</feature>
<keyword evidence="2" id="KW-0812">Transmembrane</keyword>
<comment type="caution">
    <text evidence="4">The sequence shown here is derived from an EMBL/GenBank/DDBJ whole genome shotgun (WGS) entry which is preliminary data.</text>
</comment>
<keyword evidence="2" id="KW-1133">Transmembrane helix</keyword>
<feature type="compositionally biased region" description="Low complexity" evidence="1">
    <location>
        <begin position="308"/>
        <end position="330"/>
    </location>
</feature>
<dbReference type="AlphaFoldDB" id="A0A423WHH5"/>
<feature type="signal peptide" evidence="3">
    <location>
        <begin position="1"/>
        <end position="26"/>
    </location>
</feature>
<accession>A0A423WHH5</accession>
<feature type="transmembrane region" description="Helical" evidence="2">
    <location>
        <begin position="343"/>
        <end position="362"/>
    </location>
</feature>
<reference evidence="4 5" key="1">
    <citation type="submission" date="2015-09" db="EMBL/GenBank/DDBJ databases">
        <title>Host preference determinants of Valsa canker pathogens revealed by comparative genomics.</title>
        <authorList>
            <person name="Yin Z."/>
            <person name="Huang L."/>
        </authorList>
    </citation>
    <scope>NUCLEOTIDE SEQUENCE [LARGE SCALE GENOMIC DNA]</scope>
    <source>
        <strain evidence="4 5">YSFL</strain>
    </source>
</reference>
<proteinExistence type="predicted"/>
<dbReference type="EMBL" id="LJZO01000004">
    <property type="protein sequence ID" value="ROW02815.1"/>
    <property type="molecule type" value="Genomic_DNA"/>
</dbReference>
<feature type="compositionally biased region" description="Low complexity" evidence="1">
    <location>
        <begin position="265"/>
        <end position="298"/>
    </location>
</feature>
<keyword evidence="2" id="KW-0472">Membrane</keyword>
<feature type="compositionally biased region" description="Low complexity" evidence="1">
    <location>
        <begin position="225"/>
        <end position="239"/>
    </location>
</feature>
<keyword evidence="5" id="KW-1185">Reference proteome</keyword>
<dbReference type="Proteomes" id="UP000284375">
    <property type="component" value="Unassembled WGS sequence"/>
</dbReference>